<accession>A0AAW1Z1W0</accession>
<dbReference type="AlphaFoldDB" id="A0AAW1Z1W0"/>
<dbReference type="EMBL" id="JAWDJR010000021">
    <property type="protein sequence ID" value="KAK9955370.1"/>
    <property type="molecule type" value="Genomic_DNA"/>
</dbReference>
<dbReference type="Proteomes" id="UP001479290">
    <property type="component" value="Unassembled WGS sequence"/>
</dbReference>
<sequence length="103" mass="11462">MSRTSCLTVHCLLVIRVSKNFQISKLTVINTKRGKSKIKSMPLKDALSQPENTEMAHLHIKLLMSHFQEHEDGLLLHADVAASAADVEKKLNLHASPRLILLG</sequence>
<reference evidence="1 2" key="1">
    <citation type="submission" date="2024-05" db="EMBL/GenBank/DDBJ databases">
        <title>A high-quality chromosomal-level genome assembly of Topmouth culter (Culter alburnus).</title>
        <authorList>
            <person name="Zhao H."/>
        </authorList>
    </citation>
    <scope>NUCLEOTIDE SEQUENCE [LARGE SCALE GENOMIC DNA]</scope>
    <source>
        <strain evidence="1">CATC2023</strain>
        <tissue evidence="1">Muscle</tissue>
    </source>
</reference>
<evidence type="ECO:0000313" key="1">
    <source>
        <dbReference type="EMBL" id="KAK9955370.1"/>
    </source>
</evidence>
<name>A0AAW1Z1W0_CULAL</name>
<proteinExistence type="predicted"/>
<evidence type="ECO:0000313" key="2">
    <source>
        <dbReference type="Proteomes" id="UP001479290"/>
    </source>
</evidence>
<comment type="caution">
    <text evidence="1">The sequence shown here is derived from an EMBL/GenBank/DDBJ whole genome shotgun (WGS) entry which is preliminary data.</text>
</comment>
<gene>
    <name evidence="1" type="ORF">ABG768_015252</name>
</gene>
<keyword evidence="2" id="KW-1185">Reference proteome</keyword>
<organism evidence="1 2">
    <name type="scientific">Culter alburnus</name>
    <name type="common">Topmouth culter</name>
    <dbReference type="NCBI Taxonomy" id="194366"/>
    <lineage>
        <taxon>Eukaryota</taxon>
        <taxon>Metazoa</taxon>
        <taxon>Chordata</taxon>
        <taxon>Craniata</taxon>
        <taxon>Vertebrata</taxon>
        <taxon>Euteleostomi</taxon>
        <taxon>Actinopterygii</taxon>
        <taxon>Neopterygii</taxon>
        <taxon>Teleostei</taxon>
        <taxon>Ostariophysi</taxon>
        <taxon>Cypriniformes</taxon>
        <taxon>Xenocyprididae</taxon>
        <taxon>Xenocypridinae</taxon>
        <taxon>Culter</taxon>
    </lineage>
</organism>
<protein>
    <submittedName>
        <fullName evidence="1">Uncharacterized protein</fullName>
    </submittedName>
</protein>